<name>A0A6J4H7Q5_9BACT</name>
<gene>
    <name evidence="3" type="ORF">AVDCRST_MAG42-158</name>
</gene>
<proteinExistence type="predicted"/>
<protein>
    <submittedName>
        <fullName evidence="3">Uncharacterized protein</fullName>
    </submittedName>
</protein>
<dbReference type="EMBL" id="CADCTA010000013">
    <property type="protein sequence ID" value="CAA9214821.1"/>
    <property type="molecule type" value="Genomic_DNA"/>
</dbReference>
<dbReference type="AlphaFoldDB" id="A0A6J4H7Q5"/>
<accession>A0A6J4H7Q5</accession>
<feature type="coiled-coil region" evidence="1">
    <location>
        <begin position="48"/>
        <end position="143"/>
    </location>
</feature>
<organism evidence="3">
    <name type="scientific">uncultured Chthoniobacterales bacterium</name>
    <dbReference type="NCBI Taxonomy" id="1836801"/>
    <lineage>
        <taxon>Bacteria</taxon>
        <taxon>Pseudomonadati</taxon>
        <taxon>Verrucomicrobiota</taxon>
        <taxon>Spartobacteria</taxon>
        <taxon>Chthoniobacterales</taxon>
        <taxon>environmental samples</taxon>
    </lineage>
</organism>
<feature type="region of interest" description="Disordered" evidence="2">
    <location>
        <begin position="230"/>
        <end position="251"/>
    </location>
</feature>
<reference evidence="3" key="1">
    <citation type="submission" date="2020-02" db="EMBL/GenBank/DDBJ databases">
        <authorList>
            <person name="Meier V. D."/>
        </authorList>
    </citation>
    <scope>NUCLEOTIDE SEQUENCE</scope>
    <source>
        <strain evidence="3">AVDCRST_MAG42</strain>
    </source>
</reference>
<sequence>MFRALKRLFVFLGLAAERATETDAINQAMVERGIRDARARADKAHYANGQLASQVALLRDQVKRQERQRQELQGLLQVAAASNDEANGATYAEELANMEQELNENSEQVNNLEALYKQNTEIVAQSLREIQKFQRDFEQLKSRVAVGRSLEGLATMMKSSIGELQGMMGGEMNQSMQQLRETAAKGEGQMRATLDLAREMGSNVARQQEQRKARGAMLFQQYKQKMGMVQPEAAAATQAAPAAPERQKIAE</sequence>
<evidence type="ECO:0000256" key="2">
    <source>
        <dbReference type="SAM" id="MobiDB-lite"/>
    </source>
</evidence>
<keyword evidence="1" id="KW-0175">Coiled coil</keyword>
<evidence type="ECO:0000256" key="1">
    <source>
        <dbReference type="SAM" id="Coils"/>
    </source>
</evidence>
<feature type="compositionally biased region" description="Low complexity" evidence="2">
    <location>
        <begin position="230"/>
        <end position="244"/>
    </location>
</feature>
<evidence type="ECO:0000313" key="3">
    <source>
        <dbReference type="EMBL" id="CAA9214821.1"/>
    </source>
</evidence>